<feature type="domain" description="Hemimethylated DNA-binding" evidence="1">
    <location>
        <begin position="9"/>
        <end position="105"/>
    </location>
</feature>
<name>A0A0F9DRM4_9ZZZZ</name>
<dbReference type="PANTHER" id="PTHR48439">
    <property type="entry name" value="HEMIMETHYLATED DNA-BINDING DOMAIN-CONTAINING PROTEIN"/>
    <property type="match status" value="1"/>
</dbReference>
<proteinExistence type="predicted"/>
<dbReference type="EMBL" id="LAZR01027862">
    <property type="protein sequence ID" value="KKL64384.1"/>
    <property type="molecule type" value="Genomic_DNA"/>
</dbReference>
<dbReference type="InterPro" id="IPR011722">
    <property type="entry name" value="Hemimethylated_DNA-bd_dom"/>
</dbReference>
<dbReference type="PANTHER" id="PTHR48439:SF1">
    <property type="entry name" value="HEMIMETHYLATED DNA-BINDING DOMAIN-CONTAINING PROTEIN"/>
    <property type="match status" value="1"/>
</dbReference>
<reference evidence="2" key="1">
    <citation type="journal article" date="2015" name="Nature">
        <title>Complex archaea that bridge the gap between prokaryotes and eukaryotes.</title>
        <authorList>
            <person name="Spang A."/>
            <person name="Saw J.H."/>
            <person name="Jorgensen S.L."/>
            <person name="Zaremba-Niedzwiedzka K."/>
            <person name="Martijn J."/>
            <person name="Lind A.E."/>
            <person name="van Eijk R."/>
            <person name="Schleper C."/>
            <person name="Guy L."/>
            <person name="Ettema T.J."/>
        </authorList>
    </citation>
    <scope>NUCLEOTIDE SEQUENCE</scope>
</reference>
<dbReference type="Pfam" id="PF08755">
    <property type="entry name" value="YccV-like"/>
    <property type="match status" value="1"/>
</dbReference>
<dbReference type="NCBIfam" id="TIGR02097">
    <property type="entry name" value="yccV"/>
    <property type="match status" value="1"/>
</dbReference>
<comment type="caution">
    <text evidence="2">The sequence shown here is derived from an EMBL/GenBank/DDBJ whole genome shotgun (WGS) entry which is preliminary data.</text>
</comment>
<evidence type="ECO:0000313" key="2">
    <source>
        <dbReference type="EMBL" id="KKL64384.1"/>
    </source>
</evidence>
<dbReference type="InterPro" id="IPR036623">
    <property type="entry name" value="Hemimethylated_DNA-bd_sf"/>
</dbReference>
<dbReference type="SUPFAM" id="SSF141255">
    <property type="entry name" value="YccV-like"/>
    <property type="match status" value="1"/>
</dbReference>
<gene>
    <name evidence="2" type="ORF">LCGC14_2165580</name>
</gene>
<dbReference type="Gene3D" id="2.30.30.390">
    <property type="entry name" value="Hemimethylated DNA-binding domain"/>
    <property type="match status" value="1"/>
</dbReference>
<evidence type="ECO:0000259" key="1">
    <source>
        <dbReference type="SMART" id="SM00992"/>
    </source>
</evidence>
<protein>
    <recommendedName>
        <fullName evidence="1">Hemimethylated DNA-binding domain-containing protein</fullName>
    </recommendedName>
</protein>
<dbReference type="GO" id="GO:0003677">
    <property type="term" value="F:DNA binding"/>
    <property type="evidence" value="ECO:0007669"/>
    <property type="project" value="InterPro"/>
</dbReference>
<organism evidence="2">
    <name type="scientific">marine sediment metagenome</name>
    <dbReference type="NCBI Taxonomy" id="412755"/>
    <lineage>
        <taxon>unclassified sequences</taxon>
        <taxon>metagenomes</taxon>
        <taxon>ecological metagenomes</taxon>
    </lineage>
</organism>
<dbReference type="InterPro" id="IPR053189">
    <property type="entry name" value="Clp_protease_adapter_ClpF"/>
</dbReference>
<dbReference type="SMART" id="SM00992">
    <property type="entry name" value="YccV-like"/>
    <property type="match status" value="1"/>
</dbReference>
<dbReference type="AlphaFoldDB" id="A0A0F9DRM4"/>
<accession>A0A0F9DRM4</accession>
<sequence length="109" mass="12925">MGNVTNITQVKFAVGELVHHRLFGYRGVIVDVDENFKATEEWYEVVARSRPPKNKPWYHVLVHESDHSTYVAEQNLEADDERKPINHPMLEHFFSRFYHGRYIRIDADN</sequence>